<reference evidence="1 2" key="2">
    <citation type="journal article" date="2022" name="Mol. Ecol. Resour.">
        <title>The genomes of chicory, endive, great burdock and yacon provide insights into Asteraceae paleo-polyploidization history and plant inulin production.</title>
        <authorList>
            <person name="Fan W."/>
            <person name="Wang S."/>
            <person name="Wang H."/>
            <person name="Wang A."/>
            <person name="Jiang F."/>
            <person name="Liu H."/>
            <person name="Zhao H."/>
            <person name="Xu D."/>
            <person name="Zhang Y."/>
        </authorList>
    </citation>
    <scope>NUCLEOTIDE SEQUENCE [LARGE SCALE GENOMIC DNA]</scope>
    <source>
        <strain evidence="2">cv. Yunnan</strain>
        <tissue evidence="1">Leaves</tissue>
    </source>
</reference>
<name>A0ACB9E7E7_9ASTR</name>
<comment type="caution">
    <text evidence="1">The sequence shown here is derived from an EMBL/GenBank/DDBJ whole genome shotgun (WGS) entry which is preliminary data.</text>
</comment>
<reference evidence="2" key="1">
    <citation type="journal article" date="2022" name="Mol. Ecol. Resour.">
        <title>The genomes of chicory, endive, great burdock and yacon provide insights into Asteraceae palaeo-polyploidization history and plant inulin production.</title>
        <authorList>
            <person name="Fan W."/>
            <person name="Wang S."/>
            <person name="Wang H."/>
            <person name="Wang A."/>
            <person name="Jiang F."/>
            <person name="Liu H."/>
            <person name="Zhao H."/>
            <person name="Xu D."/>
            <person name="Zhang Y."/>
        </authorList>
    </citation>
    <scope>NUCLEOTIDE SEQUENCE [LARGE SCALE GENOMIC DNA]</scope>
    <source>
        <strain evidence="2">cv. Yunnan</strain>
    </source>
</reference>
<dbReference type="EMBL" id="CM042035">
    <property type="protein sequence ID" value="KAI3754726.1"/>
    <property type="molecule type" value="Genomic_DNA"/>
</dbReference>
<evidence type="ECO:0000313" key="2">
    <source>
        <dbReference type="Proteomes" id="UP001056120"/>
    </source>
</evidence>
<sequence length="124" mass="13916">MPPPPSTVCSTSVAAFVLGQIPNDAIAKRHARKDPTRRSTFDELIAQLDEHLKSIIGKMGNKISPLKASSVVSYDDEDDKWCRWVDDHLVHMLSPNIYLNTSEALESFDYSASNVKQNLHQNSY</sequence>
<accession>A0ACB9E7E7</accession>
<evidence type="ECO:0000313" key="1">
    <source>
        <dbReference type="EMBL" id="KAI3754726.1"/>
    </source>
</evidence>
<keyword evidence="2" id="KW-1185">Reference proteome</keyword>
<proteinExistence type="predicted"/>
<dbReference type="Proteomes" id="UP001056120">
    <property type="component" value="Linkage Group LG18"/>
</dbReference>
<protein>
    <submittedName>
        <fullName evidence="1">Uncharacterized protein</fullName>
    </submittedName>
</protein>
<organism evidence="1 2">
    <name type="scientific">Smallanthus sonchifolius</name>
    <dbReference type="NCBI Taxonomy" id="185202"/>
    <lineage>
        <taxon>Eukaryota</taxon>
        <taxon>Viridiplantae</taxon>
        <taxon>Streptophyta</taxon>
        <taxon>Embryophyta</taxon>
        <taxon>Tracheophyta</taxon>
        <taxon>Spermatophyta</taxon>
        <taxon>Magnoliopsida</taxon>
        <taxon>eudicotyledons</taxon>
        <taxon>Gunneridae</taxon>
        <taxon>Pentapetalae</taxon>
        <taxon>asterids</taxon>
        <taxon>campanulids</taxon>
        <taxon>Asterales</taxon>
        <taxon>Asteraceae</taxon>
        <taxon>Asteroideae</taxon>
        <taxon>Heliantheae alliance</taxon>
        <taxon>Millerieae</taxon>
        <taxon>Smallanthus</taxon>
    </lineage>
</organism>
<gene>
    <name evidence="1" type="ORF">L1987_54515</name>
</gene>